<protein>
    <submittedName>
        <fullName evidence="1">2599_t:CDS:1</fullName>
    </submittedName>
</protein>
<evidence type="ECO:0000313" key="1">
    <source>
        <dbReference type="EMBL" id="CAG8546798.1"/>
    </source>
</evidence>
<sequence length="96" mass="11125">MIQDDNYSCLSLSPEASSSLSHIRRENTIFQDDDINFFSIPPETSFIFPYTEYDTMTQDNDNNYSSSITVTSSFPSFSENKDMLEEPHYYLFDSDS</sequence>
<dbReference type="EMBL" id="CAJVQC010004916">
    <property type="protein sequence ID" value="CAG8546798.1"/>
    <property type="molecule type" value="Genomic_DNA"/>
</dbReference>
<name>A0ACA9LRJ7_9GLOM</name>
<organism evidence="1 2">
    <name type="scientific">Racocetra persica</name>
    <dbReference type="NCBI Taxonomy" id="160502"/>
    <lineage>
        <taxon>Eukaryota</taxon>
        <taxon>Fungi</taxon>
        <taxon>Fungi incertae sedis</taxon>
        <taxon>Mucoromycota</taxon>
        <taxon>Glomeromycotina</taxon>
        <taxon>Glomeromycetes</taxon>
        <taxon>Diversisporales</taxon>
        <taxon>Gigasporaceae</taxon>
        <taxon>Racocetra</taxon>
    </lineage>
</organism>
<reference evidence="1" key="1">
    <citation type="submission" date="2021-06" db="EMBL/GenBank/DDBJ databases">
        <authorList>
            <person name="Kallberg Y."/>
            <person name="Tangrot J."/>
            <person name="Rosling A."/>
        </authorList>
    </citation>
    <scope>NUCLEOTIDE SEQUENCE</scope>
    <source>
        <strain evidence="1">MA461A</strain>
    </source>
</reference>
<keyword evidence="2" id="KW-1185">Reference proteome</keyword>
<evidence type="ECO:0000313" key="2">
    <source>
        <dbReference type="Proteomes" id="UP000789920"/>
    </source>
</evidence>
<gene>
    <name evidence="1" type="ORF">RPERSI_LOCUS3790</name>
</gene>
<dbReference type="Proteomes" id="UP000789920">
    <property type="component" value="Unassembled WGS sequence"/>
</dbReference>
<feature type="non-terminal residue" evidence="1">
    <location>
        <position position="96"/>
    </location>
</feature>
<comment type="caution">
    <text evidence="1">The sequence shown here is derived from an EMBL/GenBank/DDBJ whole genome shotgun (WGS) entry which is preliminary data.</text>
</comment>
<accession>A0ACA9LRJ7</accession>
<proteinExistence type="predicted"/>